<proteinExistence type="predicted"/>
<dbReference type="SUPFAM" id="SSF51735">
    <property type="entry name" value="NAD(P)-binding Rossmann-fold domains"/>
    <property type="match status" value="1"/>
</dbReference>
<dbReference type="InterPro" id="IPR001509">
    <property type="entry name" value="Epimerase_deHydtase"/>
</dbReference>
<dbReference type="EMBL" id="WBOF01000001">
    <property type="protein sequence ID" value="MQS13516.1"/>
    <property type="molecule type" value="Genomic_DNA"/>
</dbReference>
<sequence length="402" mass="43120">MVAGSTSAGLTMLSLSPTEIRAFAYISDAMWAGAGQHLRSARTHAYEGAGTERVSGMKILLLGGSSFLGRAFASQALDRGHEVTTFNRGVSAADPEGVEAVRGDRDRADDLARLADGRSWDAVVDTSAQQPAQVALSARLLRERAGHYTFVSSVHAFADWPAQVVTEDSPTHPCPADTPPDQPFSAALKAGCERAVLETFGAGRTMILNSGLLIGPYENGGRLPWWLERMARGGRVLAPGDPKRTMQVIDVRDFAAFGLDLLTAGAAGRYVTTAPPGRLTFGEWLETCRQVAGAPDTELVQVDDASLLAEGPDKVEPWSELPLWAPDLPEMAGVWLADTTRAEAAGLRCRPFPETARDTWDWLRTRGPAEDTDAEGRKGRPGARVLQGIEPAKEQRLLATHG</sequence>
<organism evidence="3 4">
    <name type="scientific">Streptomyces kaniharaensis</name>
    <dbReference type="NCBI Taxonomy" id="212423"/>
    <lineage>
        <taxon>Bacteria</taxon>
        <taxon>Bacillati</taxon>
        <taxon>Actinomycetota</taxon>
        <taxon>Actinomycetes</taxon>
        <taxon>Kitasatosporales</taxon>
        <taxon>Streptomycetaceae</taxon>
        <taxon>Streptomyces</taxon>
    </lineage>
</organism>
<reference evidence="3 4" key="1">
    <citation type="submission" date="2019-09" db="EMBL/GenBank/DDBJ databases">
        <title>Genome Sequences of Streptomyces kaniharaensis ATCC 21070.</title>
        <authorList>
            <person name="Zhu W."/>
            <person name="De Crecy-Lagard V."/>
            <person name="Richards N.G."/>
        </authorList>
    </citation>
    <scope>NUCLEOTIDE SEQUENCE [LARGE SCALE GENOMIC DNA]</scope>
    <source>
        <strain evidence="3 4">SF-557</strain>
    </source>
</reference>
<name>A0A6N7KPR0_9ACTN</name>
<feature type="domain" description="NAD-dependent epimerase/dehydratase" evidence="2">
    <location>
        <begin position="59"/>
        <end position="265"/>
    </location>
</feature>
<gene>
    <name evidence="3" type="ORF">F7Q99_14885</name>
</gene>
<dbReference type="Proteomes" id="UP000450000">
    <property type="component" value="Unassembled WGS sequence"/>
</dbReference>
<dbReference type="Pfam" id="PF01370">
    <property type="entry name" value="Epimerase"/>
    <property type="match status" value="1"/>
</dbReference>
<feature type="compositionally biased region" description="Basic and acidic residues" evidence="1">
    <location>
        <begin position="364"/>
        <end position="378"/>
    </location>
</feature>
<dbReference type="InterPro" id="IPR036291">
    <property type="entry name" value="NAD(P)-bd_dom_sf"/>
</dbReference>
<evidence type="ECO:0000313" key="4">
    <source>
        <dbReference type="Proteomes" id="UP000450000"/>
    </source>
</evidence>
<evidence type="ECO:0000256" key="1">
    <source>
        <dbReference type="SAM" id="MobiDB-lite"/>
    </source>
</evidence>
<keyword evidence="4" id="KW-1185">Reference proteome</keyword>
<dbReference type="Gene3D" id="3.40.50.720">
    <property type="entry name" value="NAD(P)-binding Rossmann-like Domain"/>
    <property type="match status" value="1"/>
</dbReference>
<evidence type="ECO:0000259" key="2">
    <source>
        <dbReference type="Pfam" id="PF01370"/>
    </source>
</evidence>
<feature type="region of interest" description="Disordered" evidence="1">
    <location>
        <begin position="364"/>
        <end position="402"/>
    </location>
</feature>
<dbReference type="AlphaFoldDB" id="A0A6N7KPR0"/>
<comment type="caution">
    <text evidence="3">The sequence shown here is derived from an EMBL/GenBank/DDBJ whole genome shotgun (WGS) entry which is preliminary data.</text>
</comment>
<evidence type="ECO:0000313" key="3">
    <source>
        <dbReference type="EMBL" id="MQS13516.1"/>
    </source>
</evidence>
<dbReference type="OrthoDB" id="7941246at2"/>
<protein>
    <submittedName>
        <fullName evidence="3">NAD-dependent epimerase/dehydratase family protein</fullName>
    </submittedName>
</protein>
<accession>A0A6N7KPR0</accession>